<proteinExistence type="predicted"/>
<evidence type="ECO:0000313" key="1">
    <source>
        <dbReference type="EMBL" id="KAG8179862.1"/>
    </source>
</evidence>
<organism evidence="1 2">
    <name type="scientific">Oedothorax gibbosus</name>
    <dbReference type="NCBI Taxonomy" id="931172"/>
    <lineage>
        <taxon>Eukaryota</taxon>
        <taxon>Metazoa</taxon>
        <taxon>Ecdysozoa</taxon>
        <taxon>Arthropoda</taxon>
        <taxon>Chelicerata</taxon>
        <taxon>Arachnida</taxon>
        <taxon>Araneae</taxon>
        <taxon>Araneomorphae</taxon>
        <taxon>Entelegynae</taxon>
        <taxon>Araneoidea</taxon>
        <taxon>Linyphiidae</taxon>
        <taxon>Erigoninae</taxon>
        <taxon>Oedothorax</taxon>
    </lineage>
</organism>
<sequence length="129" mass="14379">MHIHRRVGPEYEIKSFAPASSFEEEEEERNIHPPPLFHLAPLHLAWHLRPLFIKEREVEEAENKTEGPRNRGNIYITALLSIGSKRRGWRAEPTSNAAVASGSKLNLDIQSGALNGPLAGHVLSVSDQS</sequence>
<dbReference type="Proteomes" id="UP000827092">
    <property type="component" value="Unassembled WGS sequence"/>
</dbReference>
<keyword evidence="2" id="KW-1185">Reference proteome</keyword>
<evidence type="ECO:0000313" key="2">
    <source>
        <dbReference type="Proteomes" id="UP000827092"/>
    </source>
</evidence>
<comment type="caution">
    <text evidence="1">The sequence shown here is derived from an EMBL/GenBank/DDBJ whole genome shotgun (WGS) entry which is preliminary data.</text>
</comment>
<protein>
    <submittedName>
        <fullName evidence="1">Uncharacterized protein</fullName>
    </submittedName>
</protein>
<name>A0AAV6U5N7_9ARAC</name>
<accession>A0AAV6U5N7</accession>
<reference evidence="1 2" key="1">
    <citation type="journal article" date="2022" name="Nat. Ecol. Evol.">
        <title>A masculinizing supergene underlies an exaggerated male reproductive morph in a spider.</title>
        <authorList>
            <person name="Hendrickx F."/>
            <person name="De Corte Z."/>
            <person name="Sonet G."/>
            <person name="Van Belleghem S.M."/>
            <person name="Kostlbacher S."/>
            <person name="Vangestel C."/>
        </authorList>
    </citation>
    <scope>NUCLEOTIDE SEQUENCE [LARGE SCALE GENOMIC DNA]</scope>
    <source>
        <strain evidence="1">W744_W776</strain>
    </source>
</reference>
<dbReference type="EMBL" id="JAFNEN010000599">
    <property type="protein sequence ID" value="KAG8179862.1"/>
    <property type="molecule type" value="Genomic_DNA"/>
</dbReference>
<gene>
    <name evidence="1" type="ORF">JTE90_007042</name>
</gene>
<dbReference type="AlphaFoldDB" id="A0AAV6U5N7"/>